<gene>
    <name evidence="2" type="ORF">GCM10025772_22540</name>
</gene>
<protein>
    <submittedName>
        <fullName evidence="2">Uncharacterized protein</fullName>
    </submittedName>
</protein>
<accession>A0ABP9SBC8</accession>
<dbReference type="RefSeq" id="WP_345317168.1">
    <property type="nucleotide sequence ID" value="NZ_BAABLF010000014.1"/>
</dbReference>
<name>A0ABP9SBC8_9GAMM</name>
<keyword evidence="1" id="KW-1133">Transmembrane helix</keyword>
<dbReference type="Proteomes" id="UP001501600">
    <property type="component" value="Unassembled WGS sequence"/>
</dbReference>
<reference evidence="3" key="1">
    <citation type="journal article" date="2019" name="Int. J. Syst. Evol. Microbiol.">
        <title>The Global Catalogue of Microorganisms (GCM) 10K type strain sequencing project: providing services to taxonomists for standard genome sequencing and annotation.</title>
        <authorList>
            <consortium name="The Broad Institute Genomics Platform"/>
            <consortium name="The Broad Institute Genome Sequencing Center for Infectious Disease"/>
            <person name="Wu L."/>
            <person name="Ma J."/>
        </authorList>
    </citation>
    <scope>NUCLEOTIDE SEQUENCE [LARGE SCALE GENOMIC DNA]</scope>
    <source>
        <strain evidence="3">JCM 18720</strain>
    </source>
</reference>
<proteinExistence type="predicted"/>
<organism evidence="2 3">
    <name type="scientific">Ferrimonas gelatinilytica</name>
    <dbReference type="NCBI Taxonomy" id="1255257"/>
    <lineage>
        <taxon>Bacteria</taxon>
        <taxon>Pseudomonadati</taxon>
        <taxon>Pseudomonadota</taxon>
        <taxon>Gammaproteobacteria</taxon>
        <taxon>Alteromonadales</taxon>
        <taxon>Ferrimonadaceae</taxon>
        <taxon>Ferrimonas</taxon>
    </lineage>
</organism>
<dbReference type="EMBL" id="BAABLF010000014">
    <property type="protein sequence ID" value="GAA5192724.1"/>
    <property type="molecule type" value="Genomic_DNA"/>
</dbReference>
<feature type="transmembrane region" description="Helical" evidence="1">
    <location>
        <begin position="44"/>
        <end position="61"/>
    </location>
</feature>
<keyword evidence="1" id="KW-0472">Membrane</keyword>
<sequence length="127" mass="13148">MYDIAYVYTSSELESALKGSYDYIVIQDSGLASNISIITGASKAAIAAAIAAAGVAASNFWNPVGWGVGIVGSAVGSKLTIAVVVLIWALGVTLIYAIANDYRVKGKGRIVLPDGTEVDGELILEPR</sequence>
<comment type="caution">
    <text evidence="2">The sequence shown here is derived from an EMBL/GenBank/DDBJ whole genome shotgun (WGS) entry which is preliminary data.</text>
</comment>
<keyword evidence="1" id="KW-0812">Transmembrane</keyword>
<evidence type="ECO:0000256" key="1">
    <source>
        <dbReference type="SAM" id="Phobius"/>
    </source>
</evidence>
<feature type="transmembrane region" description="Helical" evidence="1">
    <location>
        <begin position="81"/>
        <end position="99"/>
    </location>
</feature>
<keyword evidence="3" id="KW-1185">Reference proteome</keyword>
<evidence type="ECO:0000313" key="2">
    <source>
        <dbReference type="EMBL" id="GAA5192724.1"/>
    </source>
</evidence>
<evidence type="ECO:0000313" key="3">
    <source>
        <dbReference type="Proteomes" id="UP001501600"/>
    </source>
</evidence>